<sequence>MKKYKLVHLSIIASLVLSLASCDDDILNEEPTQFLTPDALLVDKKGAETYLIGAYDAVQHTVSSGGQGKEGWAVQWGTVAADEVTSPPWAGDRKFIYLHQVTPSNSLIRKIWEDLFVSLNRINSVIDRVGAMTEDQINSEDKNKFVAEAKYLRTMVNFSLVSTWENIPLMTSETKDLDALEVSQATPEAVYDFMIKDLQEAAAILPDEQGGGRATKGAALALLGKLYLQMTGFPLNQTDKFANTETVLKQVMDSGTYDLLDNYKDVFDLNHEQSNEMVYAISMDGPSLNEGGILSTFYGPNGQVTNGGGWGTVYINHSHEESYDREDARLFNNVAKHQANESTPEEGATDITTHTVNKNNWRGWKWHAEKPNNYPNDTPFDNPYIRYADVLLMYAEARNGQGTLTQADLDMTINRLRARARMSETALPNMILSNQADNASELLSERRKELCFEGWRRNDLTRFGVYKEAISGITQGGPNAGDPGPEFQDYEIRWPIPQSELDINPNLIQNEGY</sequence>
<dbReference type="InterPro" id="IPR033985">
    <property type="entry name" value="SusD-like_N"/>
</dbReference>
<evidence type="ECO:0000259" key="8">
    <source>
        <dbReference type="Pfam" id="PF14322"/>
    </source>
</evidence>
<comment type="similarity">
    <text evidence="2">Belongs to the SusD family.</text>
</comment>
<dbReference type="GO" id="GO:0009279">
    <property type="term" value="C:cell outer membrane"/>
    <property type="evidence" value="ECO:0007669"/>
    <property type="project" value="UniProtKB-SubCell"/>
</dbReference>
<reference evidence="9 10" key="1">
    <citation type="journal article" date="2010" name="Stand. Genomic Sci.">
        <title>Complete genome sequence of Cellulophaga algicola type strain (IC166).</title>
        <authorList>
            <person name="Abt B."/>
            <person name="Lu M."/>
            <person name="Misra M."/>
            <person name="Han C."/>
            <person name="Nolan M."/>
            <person name="Lucas S."/>
            <person name="Hammon N."/>
            <person name="Deshpande S."/>
            <person name="Cheng J.F."/>
            <person name="Tapia R."/>
            <person name="Goodwin L."/>
            <person name="Pitluck S."/>
            <person name="Liolios K."/>
            <person name="Pagani I."/>
            <person name="Ivanova N."/>
            <person name="Mavromatis K."/>
            <person name="Ovchinikova G."/>
            <person name="Pati A."/>
            <person name="Chen A."/>
            <person name="Palaniappan K."/>
            <person name="Land M."/>
            <person name="Hauser L."/>
            <person name="Chang Y.J."/>
            <person name="Jeffries C.D."/>
            <person name="Detter J.C."/>
            <person name="Brambilla E."/>
            <person name="Rohde M."/>
            <person name="Tindall B.J."/>
            <person name="Goker M."/>
            <person name="Woyke T."/>
            <person name="Bristow J."/>
            <person name="Eisen J.A."/>
            <person name="Markowitz V."/>
            <person name="Hugenholtz P."/>
            <person name="Kyrpides N.C."/>
            <person name="Klenk H.P."/>
            <person name="Lapidus A."/>
        </authorList>
    </citation>
    <scope>NUCLEOTIDE SEQUENCE [LARGE SCALE GENOMIC DNA]</scope>
    <source>
        <strain evidence="10">DSM 14237 / IC166 / ACAM 630</strain>
    </source>
</reference>
<dbReference type="EMBL" id="CP002453">
    <property type="protein sequence ID" value="ADV49750.1"/>
    <property type="molecule type" value="Genomic_DNA"/>
</dbReference>
<dbReference type="Proteomes" id="UP000008634">
    <property type="component" value="Chromosome"/>
</dbReference>
<protein>
    <submittedName>
        <fullName evidence="9">RagB/SusD domain-containing protein</fullName>
    </submittedName>
</protein>
<dbReference type="STRING" id="688270.Celal_2461"/>
<evidence type="ECO:0000256" key="3">
    <source>
        <dbReference type="ARBA" id="ARBA00022729"/>
    </source>
</evidence>
<gene>
    <name evidence="9" type="ordered locus">Celal_2461</name>
</gene>
<keyword evidence="10" id="KW-1185">Reference proteome</keyword>
<feature type="signal peptide" evidence="6">
    <location>
        <begin position="1"/>
        <end position="20"/>
    </location>
</feature>
<name>E6X8X9_CELAD</name>
<organism evidence="9 10">
    <name type="scientific">Cellulophaga algicola (strain DSM 14237 / IC166 / ACAM 630)</name>
    <dbReference type="NCBI Taxonomy" id="688270"/>
    <lineage>
        <taxon>Bacteria</taxon>
        <taxon>Pseudomonadati</taxon>
        <taxon>Bacteroidota</taxon>
        <taxon>Flavobacteriia</taxon>
        <taxon>Flavobacteriales</taxon>
        <taxon>Flavobacteriaceae</taxon>
        <taxon>Cellulophaga</taxon>
    </lineage>
</organism>
<evidence type="ECO:0000256" key="4">
    <source>
        <dbReference type="ARBA" id="ARBA00023136"/>
    </source>
</evidence>
<evidence type="ECO:0000256" key="2">
    <source>
        <dbReference type="ARBA" id="ARBA00006275"/>
    </source>
</evidence>
<dbReference type="Pfam" id="PF07980">
    <property type="entry name" value="SusD_RagB"/>
    <property type="match status" value="1"/>
</dbReference>
<dbReference type="InterPro" id="IPR012944">
    <property type="entry name" value="SusD_RagB_dom"/>
</dbReference>
<proteinExistence type="inferred from homology"/>
<accession>E6X8X9</accession>
<dbReference type="OrthoDB" id="5694214at2"/>
<evidence type="ECO:0000313" key="10">
    <source>
        <dbReference type="Proteomes" id="UP000008634"/>
    </source>
</evidence>
<keyword evidence="5" id="KW-0998">Cell outer membrane</keyword>
<feature type="chain" id="PRO_5003212705" evidence="6">
    <location>
        <begin position="21"/>
        <end position="513"/>
    </location>
</feature>
<dbReference type="KEGG" id="cao:Celal_2461"/>
<keyword evidence="4" id="KW-0472">Membrane</keyword>
<dbReference type="Gene3D" id="1.25.40.390">
    <property type="match status" value="1"/>
</dbReference>
<dbReference type="PROSITE" id="PS51257">
    <property type="entry name" value="PROKAR_LIPOPROTEIN"/>
    <property type="match status" value="1"/>
</dbReference>
<evidence type="ECO:0000256" key="6">
    <source>
        <dbReference type="SAM" id="SignalP"/>
    </source>
</evidence>
<comment type="subcellular location">
    <subcellularLocation>
        <location evidence="1">Cell outer membrane</location>
    </subcellularLocation>
</comment>
<dbReference type="RefSeq" id="WP_013551222.1">
    <property type="nucleotide sequence ID" value="NC_014934.1"/>
</dbReference>
<evidence type="ECO:0000256" key="1">
    <source>
        <dbReference type="ARBA" id="ARBA00004442"/>
    </source>
</evidence>
<evidence type="ECO:0000259" key="7">
    <source>
        <dbReference type="Pfam" id="PF07980"/>
    </source>
</evidence>
<keyword evidence="3 6" id="KW-0732">Signal</keyword>
<dbReference type="InterPro" id="IPR011990">
    <property type="entry name" value="TPR-like_helical_dom_sf"/>
</dbReference>
<feature type="domain" description="SusD-like N-terminal" evidence="8">
    <location>
        <begin position="97"/>
        <end position="228"/>
    </location>
</feature>
<dbReference type="SUPFAM" id="SSF48452">
    <property type="entry name" value="TPR-like"/>
    <property type="match status" value="1"/>
</dbReference>
<feature type="domain" description="RagB/SusD" evidence="7">
    <location>
        <begin position="382"/>
        <end position="513"/>
    </location>
</feature>
<evidence type="ECO:0000256" key="5">
    <source>
        <dbReference type="ARBA" id="ARBA00023237"/>
    </source>
</evidence>
<dbReference type="eggNOG" id="COG3637">
    <property type="taxonomic scope" value="Bacteria"/>
</dbReference>
<evidence type="ECO:0000313" key="9">
    <source>
        <dbReference type="EMBL" id="ADV49750.1"/>
    </source>
</evidence>
<dbReference type="HOGENOM" id="CLU_015553_1_1_10"/>
<dbReference type="Pfam" id="PF14322">
    <property type="entry name" value="SusD-like_3"/>
    <property type="match status" value="1"/>
</dbReference>
<dbReference type="AlphaFoldDB" id="E6X8X9"/>